<sequence>MASQCPWRIGGAVGLGIVAAMSEDSAHHSERPPAAAFPRSQLTPVSPPLFSVPVLSISGGQSPAPAPQMGIGEDQESEDLSECYTCVISHVGGNHVRRMEYFDDGYGDSGVFCGLAPPERQIPMSPSNFLSVCNLCRKELHGVDIFIYKGEKAFCSAECRYQQINSDEQNEQKQGSKAMKSLKLSLRASPFSVIERGCSIVSYSTAPRHTNLYV</sequence>
<organism evidence="5 6">
    <name type="scientific">Vanilla planifolia</name>
    <name type="common">Vanilla</name>
    <dbReference type="NCBI Taxonomy" id="51239"/>
    <lineage>
        <taxon>Eukaryota</taxon>
        <taxon>Viridiplantae</taxon>
        <taxon>Streptophyta</taxon>
        <taxon>Embryophyta</taxon>
        <taxon>Tracheophyta</taxon>
        <taxon>Spermatophyta</taxon>
        <taxon>Magnoliopsida</taxon>
        <taxon>Liliopsida</taxon>
        <taxon>Asparagales</taxon>
        <taxon>Orchidaceae</taxon>
        <taxon>Vanilloideae</taxon>
        <taxon>Vanilleae</taxon>
        <taxon>Vanilla</taxon>
    </lineage>
</organism>
<evidence type="ECO:0000313" key="6">
    <source>
        <dbReference type="Proteomes" id="UP000639772"/>
    </source>
</evidence>
<evidence type="ECO:0000256" key="2">
    <source>
        <dbReference type="ARBA" id="ARBA00022723"/>
    </source>
</evidence>
<comment type="caution">
    <text evidence="5">The sequence shown here is derived from an EMBL/GenBank/DDBJ whole genome shotgun (WGS) entry which is preliminary data.</text>
</comment>
<gene>
    <name evidence="5" type="ORF">HPP92_016773</name>
</gene>
<feature type="domain" description="FLZ-type" evidence="4">
    <location>
        <begin position="128"/>
        <end position="171"/>
    </location>
</feature>
<name>A0A835QQY8_VANPL</name>
<dbReference type="InterPro" id="IPR007650">
    <property type="entry name" value="Zf-FLZ_dom"/>
</dbReference>
<evidence type="ECO:0000313" key="5">
    <source>
        <dbReference type="EMBL" id="KAG0472227.1"/>
    </source>
</evidence>
<protein>
    <recommendedName>
        <fullName evidence="4">FLZ-type domain-containing protein</fullName>
    </recommendedName>
</protein>
<dbReference type="EMBL" id="JADCNM010000008">
    <property type="protein sequence ID" value="KAG0472227.1"/>
    <property type="molecule type" value="Genomic_DNA"/>
</dbReference>
<dbReference type="PANTHER" id="PTHR47208:SF1">
    <property type="entry name" value="OS02G0174800 PROTEIN"/>
    <property type="match status" value="1"/>
</dbReference>
<feature type="zinc finger region" description="FLZ-type" evidence="3">
    <location>
        <begin position="128"/>
        <end position="171"/>
    </location>
</feature>
<dbReference type="AlphaFoldDB" id="A0A835QQY8"/>
<dbReference type="Proteomes" id="UP000639772">
    <property type="component" value="Unassembled WGS sequence"/>
</dbReference>
<evidence type="ECO:0000256" key="1">
    <source>
        <dbReference type="ARBA" id="ARBA00009374"/>
    </source>
</evidence>
<dbReference type="OrthoDB" id="777466at2759"/>
<accession>A0A835QQY8</accession>
<evidence type="ECO:0000259" key="4">
    <source>
        <dbReference type="PROSITE" id="PS51795"/>
    </source>
</evidence>
<dbReference type="GO" id="GO:0046872">
    <property type="term" value="F:metal ion binding"/>
    <property type="evidence" value="ECO:0007669"/>
    <property type="project" value="UniProtKB-KW"/>
</dbReference>
<dbReference type="PANTHER" id="PTHR47208">
    <property type="entry name" value="OS02G0174800 PROTEIN"/>
    <property type="match status" value="1"/>
</dbReference>
<comment type="similarity">
    <text evidence="1">Belongs to the FLZ family.</text>
</comment>
<evidence type="ECO:0000256" key="3">
    <source>
        <dbReference type="PROSITE-ProRule" id="PRU01131"/>
    </source>
</evidence>
<dbReference type="PROSITE" id="PS51795">
    <property type="entry name" value="ZF_FLZ"/>
    <property type="match status" value="1"/>
</dbReference>
<reference evidence="5 6" key="1">
    <citation type="journal article" date="2020" name="Nat. Food">
        <title>A phased Vanilla planifolia genome enables genetic improvement of flavour and production.</title>
        <authorList>
            <person name="Hasing T."/>
            <person name="Tang H."/>
            <person name="Brym M."/>
            <person name="Khazi F."/>
            <person name="Huang T."/>
            <person name="Chambers A.H."/>
        </authorList>
    </citation>
    <scope>NUCLEOTIDE SEQUENCE [LARGE SCALE GENOMIC DNA]</scope>
    <source>
        <tissue evidence="5">Leaf</tissue>
    </source>
</reference>
<dbReference type="Pfam" id="PF04570">
    <property type="entry name" value="zf-FLZ"/>
    <property type="match status" value="1"/>
</dbReference>
<keyword evidence="2" id="KW-0479">Metal-binding</keyword>
<proteinExistence type="inferred from homology"/>
<dbReference type="InterPro" id="IPR044604">
    <property type="entry name" value="FLZ12/13/14"/>
</dbReference>